<keyword evidence="3" id="KW-1185">Reference proteome</keyword>
<evidence type="ECO:0000313" key="2">
    <source>
        <dbReference type="EMBL" id="CAB1443409.1"/>
    </source>
</evidence>
<evidence type="ECO:0000313" key="3">
    <source>
        <dbReference type="Proteomes" id="UP001153269"/>
    </source>
</evidence>
<feature type="compositionally biased region" description="Pro residues" evidence="1">
    <location>
        <begin position="88"/>
        <end position="98"/>
    </location>
</feature>
<dbReference type="AlphaFoldDB" id="A0A9N7V784"/>
<feature type="region of interest" description="Disordered" evidence="1">
    <location>
        <begin position="46"/>
        <end position="129"/>
    </location>
</feature>
<dbReference type="Proteomes" id="UP001153269">
    <property type="component" value="Unassembled WGS sequence"/>
</dbReference>
<reference evidence="2" key="1">
    <citation type="submission" date="2020-03" db="EMBL/GenBank/DDBJ databases">
        <authorList>
            <person name="Weist P."/>
        </authorList>
    </citation>
    <scope>NUCLEOTIDE SEQUENCE</scope>
</reference>
<comment type="caution">
    <text evidence="2">The sequence shown here is derived from an EMBL/GenBank/DDBJ whole genome shotgun (WGS) entry which is preliminary data.</text>
</comment>
<evidence type="ECO:0000256" key="1">
    <source>
        <dbReference type="SAM" id="MobiDB-lite"/>
    </source>
</evidence>
<organism evidence="2 3">
    <name type="scientific">Pleuronectes platessa</name>
    <name type="common">European plaice</name>
    <dbReference type="NCBI Taxonomy" id="8262"/>
    <lineage>
        <taxon>Eukaryota</taxon>
        <taxon>Metazoa</taxon>
        <taxon>Chordata</taxon>
        <taxon>Craniata</taxon>
        <taxon>Vertebrata</taxon>
        <taxon>Euteleostomi</taxon>
        <taxon>Actinopterygii</taxon>
        <taxon>Neopterygii</taxon>
        <taxon>Teleostei</taxon>
        <taxon>Neoteleostei</taxon>
        <taxon>Acanthomorphata</taxon>
        <taxon>Carangaria</taxon>
        <taxon>Pleuronectiformes</taxon>
        <taxon>Pleuronectoidei</taxon>
        <taxon>Pleuronectidae</taxon>
        <taxon>Pleuronectes</taxon>
    </lineage>
</organism>
<sequence length="231" mass="25627">MSEGADKDLTVRCIPASEMHTTWSGSEREMSGKQPIALQGFRLVAPAEAHRRREPPRERRVPPAGAVAEVIREKGPTRVQSRCCRPAYPVPSNGPPSAPATDTAPRSKRKKAPRTTDAEALQGPTFSNQQVQEQLIPSAVTLLNHRETVGIRFQNYPVARWVSRTQRRDKGLLGADLHRASVFRLFVFDCDSAPLQGRDKCTALTSVTSHSAAARTQPHELFSGSHYKYFF</sequence>
<protein>
    <submittedName>
        <fullName evidence="2">Uncharacterized protein</fullName>
    </submittedName>
</protein>
<proteinExistence type="predicted"/>
<accession>A0A9N7V784</accession>
<dbReference type="EMBL" id="CADEAL010003090">
    <property type="protein sequence ID" value="CAB1443409.1"/>
    <property type="molecule type" value="Genomic_DNA"/>
</dbReference>
<feature type="compositionally biased region" description="Basic and acidic residues" evidence="1">
    <location>
        <begin position="48"/>
        <end position="61"/>
    </location>
</feature>
<gene>
    <name evidence="2" type="ORF">PLEPLA_LOCUS31125</name>
</gene>
<name>A0A9N7V784_PLEPL</name>